<dbReference type="SUPFAM" id="SSF48179">
    <property type="entry name" value="6-phosphogluconate dehydrogenase C-terminal domain-like"/>
    <property type="match status" value="1"/>
</dbReference>
<evidence type="ECO:0000256" key="3">
    <source>
        <dbReference type="ARBA" id="ARBA00023002"/>
    </source>
</evidence>
<keyword evidence="4" id="KW-0641">Proline biosynthesis</keyword>
<dbReference type="HAMAP" id="MF_01925">
    <property type="entry name" value="P5C_reductase"/>
    <property type="match status" value="1"/>
</dbReference>
<comment type="subcellular location">
    <subcellularLocation>
        <location evidence="4">Cytoplasm</location>
    </subcellularLocation>
</comment>
<comment type="pathway">
    <text evidence="4">Amino-acid biosynthesis; L-proline biosynthesis; L-proline from L-glutamate 5-semialdehyde: step 1/1.</text>
</comment>
<evidence type="ECO:0000313" key="8">
    <source>
        <dbReference type="Proteomes" id="UP001165343"/>
    </source>
</evidence>
<dbReference type="Pfam" id="PF14748">
    <property type="entry name" value="P5CR_dimer"/>
    <property type="match status" value="1"/>
</dbReference>
<comment type="caution">
    <text evidence="7">The sequence shown here is derived from an EMBL/GenBank/DDBJ whole genome shotgun (WGS) entry which is preliminary data.</text>
</comment>
<dbReference type="InterPro" id="IPR028939">
    <property type="entry name" value="P5C_Rdtase_cat_N"/>
</dbReference>
<comment type="catalytic activity">
    <reaction evidence="4">
        <text>L-proline + NAD(+) = (S)-1-pyrroline-5-carboxylate + NADH + 2 H(+)</text>
        <dbReference type="Rhea" id="RHEA:14105"/>
        <dbReference type="ChEBI" id="CHEBI:15378"/>
        <dbReference type="ChEBI" id="CHEBI:17388"/>
        <dbReference type="ChEBI" id="CHEBI:57540"/>
        <dbReference type="ChEBI" id="CHEBI:57945"/>
        <dbReference type="ChEBI" id="CHEBI:60039"/>
        <dbReference type="EC" id="1.5.1.2"/>
    </reaction>
</comment>
<comment type="similarity">
    <text evidence="1 4">Belongs to the pyrroline-5-carboxylate reductase family.</text>
</comment>
<evidence type="ECO:0000256" key="2">
    <source>
        <dbReference type="ARBA" id="ARBA00022857"/>
    </source>
</evidence>
<evidence type="ECO:0000256" key="4">
    <source>
        <dbReference type="HAMAP-Rule" id="MF_01925"/>
    </source>
</evidence>
<feature type="domain" description="Pyrroline-5-carboxylate reductase catalytic N-terminal" evidence="5">
    <location>
        <begin position="10"/>
        <end position="95"/>
    </location>
</feature>
<keyword evidence="3 4" id="KW-0560">Oxidoreductase</keyword>
<dbReference type="InterPro" id="IPR029036">
    <property type="entry name" value="P5CR_dimer"/>
</dbReference>
<evidence type="ECO:0000259" key="6">
    <source>
        <dbReference type="Pfam" id="PF14748"/>
    </source>
</evidence>
<dbReference type="InterPro" id="IPR000304">
    <property type="entry name" value="Pyrroline-COOH_reductase"/>
</dbReference>
<comment type="function">
    <text evidence="4">Catalyzes the reduction of 1-pyrroline-5-carboxylate (PCA) to L-proline.</text>
</comment>
<dbReference type="Proteomes" id="UP001165343">
    <property type="component" value="Unassembled WGS sequence"/>
</dbReference>
<evidence type="ECO:0000313" key="7">
    <source>
        <dbReference type="EMBL" id="MCL6678278.1"/>
    </source>
</evidence>
<dbReference type="InterPro" id="IPR008927">
    <property type="entry name" value="6-PGluconate_DH-like_C_sf"/>
</dbReference>
<name>A0ABT0RDG7_9SPHN</name>
<feature type="domain" description="Pyrroline-5-carboxylate reductase dimerisation" evidence="6">
    <location>
        <begin position="158"/>
        <end position="263"/>
    </location>
</feature>
<dbReference type="EC" id="1.5.1.2" evidence="4"/>
<dbReference type="Pfam" id="PF03807">
    <property type="entry name" value="F420_oxidored"/>
    <property type="match status" value="1"/>
</dbReference>
<dbReference type="EMBL" id="JAMGBC010000001">
    <property type="protein sequence ID" value="MCL6678278.1"/>
    <property type="molecule type" value="Genomic_DNA"/>
</dbReference>
<organism evidence="7 8">
    <name type="scientific">Sphingomonas anseongensis</name>
    <dbReference type="NCBI Taxonomy" id="2908207"/>
    <lineage>
        <taxon>Bacteria</taxon>
        <taxon>Pseudomonadati</taxon>
        <taxon>Pseudomonadota</taxon>
        <taxon>Alphaproteobacteria</taxon>
        <taxon>Sphingomonadales</taxon>
        <taxon>Sphingomonadaceae</taxon>
        <taxon>Sphingomonas</taxon>
    </lineage>
</organism>
<dbReference type="PANTHER" id="PTHR11645:SF0">
    <property type="entry name" value="PYRROLINE-5-CARBOXYLATE REDUCTASE 3"/>
    <property type="match status" value="1"/>
</dbReference>
<proteinExistence type="inferred from homology"/>
<dbReference type="SUPFAM" id="SSF51735">
    <property type="entry name" value="NAD(P)-binding Rossmann-fold domains"/>
    <property type="match status" value="1"/>
</dbReference>
<keyword evidence="8" id="KW-1185">Reference proteome</keyword>
<evidence type="ECO:0000259" key="5">
    <source>
        <dbReference type="Pfam" id="PF03807"/>
    </source>
</evidence>
<dbReference type="RefSeq" id="WP_249867240.1">
    <property type="nucleotide sequence ID" value="NZ_JAMGBC010000001.1"/>
</dbReference>
<keyword evidence="4" id="KW-0028">Amino-acid biosynthesis</keyword>
<protein>
    <recommendedName>
        <fullName evidence="4">Pyrroline-5-carboxylate reductase</fullName>
        <shortName evidence="4">P5C reductase</shortName>
        <shortName evidence="4">P5CR</shortName>
        <ecNumber evidence="4">1.5.1.2</ecNumber>
    </recommendedName>
    <alternativeName>
        <fullName evidence="4">PCA reductase</fullName>
    </alternativeName>
</protein>
<dbReference type="Gene3D" id="1.10.3730.10">
    <property type="entry name" value="ProC C-terminal domain-like"/>
    <property type="match status" value="1"/>
</dbReference>
<gene>
    <name evidence="4" type="primary">proC</name>
    <name evidence="7" type="ORF">LZ519_02960</name>
</gene>
<keyword evidence="4" id="KW-0963">Cytoplasm</keyword>
<accession>A0ABT0RDG7</accession>
<keyword evidence="2 4" id="KW-0521">NADP</keyword>
<reference evidence="7" key="1">
    <citation type="submission" date="2022-05" db="EMBL/GenBank/DDBJ databases">
        <authorList>
            <person name="Jo J.-H."/>
            <person name="Im W.-T."/>
        </authorList>
    </citation>
    <scope>NUCLEOTIDE SEQUENCE</scope>
    <source>
        <strain evidence="7">RG327</strain>
    </source>
</reference>
<evidence type="ECO:0000256" key="1">
    <source>
        <dbReference type="ARBA" id="ARBA00005525"/>
    </source>
</evidence>
<dbReference type="InterPro" id="IPR036291">
    <property type="entry name" value="NAD(P)-bd_dom_sf"/>
</dbReference>
<dbReference type="Gene3D" id="3.40.50.720">
    <property type="entry name" value="NAD(P)-binding Rossmann-like Domain"/>
    <property type="match status" value="1"/>
</dbReference>
<sequence>MMQLPVPTWFVGCGNMGQAMVEGWRLAGVDLSSAVAIRPSNVPVPGIRTVGSIKEAGAPPRMIILGFKPQKLDEVAPELLPWITSKTIVVSLLAGVETASLKARFPKATVIRAIPNLPVSVRRGVVALFTGGEIEEGLRKQLSEAFAALGFAMWAETENSLAAIGSVAGPGPAYVARFIAALADAGVEQGLPKALASSIAVETVLGTAWRAASSGETMDDLARRVASPRGTTEAGLAVLDREDAFRQLIGATINAARRRGAELAAEARGEQVA</sequence>
<dbReference type="PIRSF" id="PIRSF000193">
    <property type="entry name" value="Pyrrol-5-carb_rd"/>
    <property type="match status" value="1"/>
</dbReference>
<comment type="catalytic activity">
    <reaction evidence="4">
        <text>L-proline + NADP(+) = (S)-1-pyrroline-5-carboxylate + NADPH + 2 H(+)</text>
        <dbReference type="Rhea" id="RHEA:14109"/>
        <dbReference type="ChEBI" id="CHEBI:15378"/>
        <dbReference type="ChEBI" id="CHEBI:17388"/>
        <dbReference type="ChEBI" id="CHEBI:57783"/>
        <dbReference type="ChEBI" id="CHEBI:58349"/>
        <dbReference type="ChEBI" id="CHEBI:60039"/>
        <dbReference type="EC" id="1.5.1.2"/>
    </reaction>
</comment>
<dbReference type="PANTHER" id="PTHR11645">
    <property type="entry name" value="PYRROLINE-5-CARBOXYLATE REDUCTASE"/>
    <property type="match status" value="1"/>
</dbReference>